<dbReference type="PANTHER" id="PTHR33603">
    <property type="entry name" value="METHYLTRANSFERASE"/>
    <property type="match status" value="1"/>
</dbReference>
<evidence type="ECO:0000256" key="5">
    <source>
        <dbReference type="HAMAP-Rule" id="MF_00658"/>
    </source>
</evidence>
<dbReference type="HAMAP" id="MF_00658">
    <property type="entry name" value="23SrRNA_methyltr_H"/>
    <property type="match status" value="1"/>
</dbReference>
<comment type="caution">
    <text evidence="6">The sequence shown here is derived from an EMBL/GenBank/DDBJ whole genome shotgun (WGS) entry which is preliminary data.</text>
</comment>
<dbReference type="GO" id="GO:0070038">
    <property type="term" value="F:rRNA (pseudouridine-N3-)-methyltransferase activity"/>
    <property type="evidence" value="ECO:0007669"/>
    <property type="project" value="UniProtKB-UniRule"/>
</dbReference>
<dbReference type="InterPro" id="IPR029026">
    <property type="entry name" value="tRNA_m1G_MTases_N"/>
</dbReference>
<keyword evidence="2 5" id="KW-0808">Transferase</keyword>
<feature type="binding site" evidence="5">
    <location>
        <begin position="131"/>
        <end position="136"/>
    </location>
    <ligand>
        <name>S-adenosyl-L-methionine</name>
        <dbReference type="ChEBI" id="CHEBI:59789"/>
    </ligand>
</feature>
<keyword evidence="5" id="KW-0698">rRNA processing</keyword>
<comment type="function">
    <text evidence="5">Specifically methylates the pseudouridine at position 1915 (m3Psi1915) in 23S rRNA.</text>
</comment>
<comment type="caution">
    <text evidence="5">Lacks conserved residue(s) required for the propagation of feature annotation.</text>
</comment>
<dbReference type="NCBIfam" id="NF000986">
    <property type="entry name" value="PRK00103.1-4"/>
    <property type="match status" value="1"/>
</dbReference>
<dbReference type="AlphaFoldDB" id="A0A8H8XBG2"/>
<comment type="catalytic activity">
    <reaction evidence="5">
        <text>pseudouridine(1915) in 23S rRNA + S-adenosyl-L-methionine = N(3)-methylpseudouridine(1915) in 23S rRNA + S-adenosyl-L-homocysteine + H(+)</text>
        <dbReference type="Rhea" id="RHEA:42752"/>
        <dbReference type="Rhea" id="RHEA-COMP:10221"/>
        <dbReference type="Rhea" id="RHEA-COMP:10222"/>
        <dbReference type="ChEBI" id="CHEBI:15378"/>
        <dbReference type="ChEBI" id="CHEBI:57856"/>
        <dbReference type="ChEBI" id="CHEBI:59789"/>
        <dbReference type="ChEBI" id="CHEBI:65314"/>
        <dbReference type="ChEBI" id="CHEBI:74486"/>
        <dbReference type="EC" id="2.1.1.177"/>
    </reaction>
</comment>
<evidence type="ECO:0000313" key="6">
    <source>
        <dbReference type="EMBL" id="CAB5494396.1"/>
    </source>
</evidence>
<comment type="subunit">
    <text evidence="5">Homodimer.</text>
</comment>
<evidence type="ECO:0000256" key="4">
    <source>
        <dbReference type="ARBA" id="ARBA00038303"/>
    </source>
</evidence>
<accession>A0A8H8XBG2</accession>
<dbReference type="Gene3D" id="3.40.1280.10">
    <property type="match status" value="1"/>
</dbReference>
<reference evidence="6 7" key="1">
    <citation type="submission" date="2020-05" db="EMBL/GenBank/DDBJ databases">
        <authorList>
            <person name="Petersen J."/>
            <person name="Sayavedra L."/>
        </authorList>
    </citation>
    <scope>NUCLEOTIDE SEQUENCE [LARGE SCALE GENOMIC DNA]</scope>
    <source>
        <strain evidence="6">B thermophilus SOXS</strain>
    </source>
</reference>
<evidence type="ECO:0000313" key="7">
    <source>
        <dbReference type="Proteomes" id="UP000643672"/>
    </source>
</evidence>
<dbReference type="CDD" id="cd18081">
    <property type="entry name" value="RlmH-like"/>
    <property type="match status" value="1"/>
</dbReference>
<proteinExistence type="inferred from homology"/>
<keyword evidence="1 5" id="KW-0489">Methyltransferase</keyword>
<organism evidence="6 7">
    <name type="scientific">Bathymodiolus thermophilus thioautotrophic gill symbiont</name>
    <dbReference type="NCBI Taxonomy" id="2360"/>
    <lineage>
        <taxon>Bacteria</taxon>
        <taxon>Pseudomonadati</taxon>
        <taxon>Pseudomonadota</taxon>
        <taxon>Gammaproteobacteria</taxon>
        <taxon>sulfur-oxidizing symbionts</taxon>
    </lineage>
</organism>
<evidence type="ECO:0000256" key="2">
    <source>
        <dbReference type="ARBA" id="ARBA00022679"/>
    </source>
</evidence>
<dbReference type="Pfam" id="PF02590">
    <property type="entry name" value="SPOUT_MTase"/>
    <property type="match status" value="1"/>
</dbReference>
<dbReference type="GO" id="GO:0005737">
    <property type="term" value="C:cytoplasm"/>
    <property type="evidence" value="ECO:0007669"/>
    <property type="project" value="UniProtKB-SubCell"/>
</dbReference>
<sequence>MVGNGRRVKINLIAIGKKMPDWIQTGITHYQKQLPRELNFSLTTPEAQKRKGKGKNIEQIKQLEGELLMKASTHANLIIAFDEHGKQHTTKEIATAMKNWQQNGDSVALLIGGADGLSNAIKQQAHQLWGLSNLTLPHSMARLLAVEQIYRAHSLLTNHPYHRE</sequence>
<comment type="subcellular location">
    <subcellularLocation>
        <location evidence="5">Cytoplasm</location>
    </subcellularLocation>
</comment>
<dbReference type="PIRSF" id="PIRSF004505">
    <property type="entry name" value="MT_bac"/>
    <property type="match status" value="1"/>
</dbReference>
<name>A0A8H8XBG2_9GAMM</name>
<comment type="similarity">
    <text evidence="4 5">Belongs to the RNA methyltransferase RlmH family.</text>
</comment>
<dbReference type="PANTHER" id="PTHR33603:SF1">
    <property type="entry name" value="RIBOSOMAL RNA LARGE SUBUNIT METHYLTRANSFERASE H"/>
    <property type="match status" value="1"/>
</dbReference>
<protein>
    <recommendedName>
        <fullName evidence="5">Ribosomal RNA large subunit methyltransferase H</fullName>
        <ecNumber evidence="5">2.1.1.177</ecNumber>
    </recommendedName>
    <alternativeName>
        <fullName evidence="5">23S rRNA (pseudouridine1915-N3)-methyltransferase</fullName>
    </alternativeName>
    <alternativeName>
        <fullName evidence="5">23S rRNA m3Psi1915 methyltransferase</fullName>
    </alternativeName>
    <alternativeName>
        <fullName evidence="5">rRNA (pseudouridine-N3-)-methyltransferase RlmH</fullName>
    </alternativeName>
</protein>
<evidence type="ECO:0000256" key="3">
    <source>
        <dbReference type="ARBA" id="ARBA00022691"/>
    </source>
</evidence>
<keyword evidence="5" id="KW-0963">Cytoplasm</keyword>
<dbReference type="InterPro" id="IPR029028">
    <property type="entry name" value="Alpha/beta_knot_MTases"/>
</dbReference>
<dbReference type="InterPro" id="IPR003742">
    <property type="entry name" value="RlmH-like"/>
</dbReference>
<dbReference type="SUPFAM" id="SSF75217">
    <property type="entry name" value="alpha/beta knot"/>
    <property type="match status" value="1"/>
</dbReference>
<gene>
    <name evidence="5" type="primary">rlmH</name>
    <name evidence="6" type="ORF">THERMOS_97</name>
</gene>
<dbReference type="EMBL" id="CAESAQ020000009">
    <property type="protein sequence ID" value="CAB5494396.1"/>
    <property type="molecule type" value="Genomic_DNA"/>
</dbReference>
<dbReference type="Proteomes" id="UP000643672">
    <property type="component" value="Unassembled WGS sequence"/>
</dbReference>
<dbReference type="EC" id="2.1.1.177" evidence="5"/>
<feature type="binding site" evidence="5">
    <location>
        <position position="112"/>
    </location>
    <ligand>
        <name>S-adenosyl-L-methionine</name>
        <dbReference type="ChEBI" id="CHEBI:59789"/>
    </ligand>
</feature>
<evidence type="ECO:0000256" key="1">
    <source>
        <dbReference type="ARBA" id="ARBA00022603"/>
    </source>
</evidence>
<dbReference type="NCBIfam" id="TIGR00246">
    <property type="entry name" value="tRNA_RlmH_YbeA"/>
    <property type="match status" value="1"/>
</dbReference>
<keyword evidence="7" id="KW-1185">Reference proteome</keyword>
<keyword evidence="3 5" id="KW-0949">S-adenosyl-L-methionine</keyword>